<evidence type="ECO:0008006" key="4">
    <source>
        <dbReference type="Google" id="ProtNLM"/>
    </source>
</evidence>
<evidence type="ECO:0000313" key="3">
    <source>
        <dbReference type="Proteomes" id="UP001501509"/>
    </source>
</evidence>
<reference evidence="3" key="1">
    <citation type="journal article" date="2019" name="Int. J. Syst. Evol. Microbiol.">
        <title>The Global Catalogue of Microorganisms (GCM) 10K type strain sequencing project: providing services to taxonomists for standard genome sequencing and annotation.</title>
        <authorList>
            <consortium name="The Broad Institute Genomics Platform"/>
            <consortium name="The Broad Institute Genome Sequencing Center for Infectious Disease"/>
            <person name="Wu L."/>
            <person name="Ma J."/>
        </authorList>
    </citation>
    <scope>NUCLEOTIDE SEQUENCE [LARGE SCALE GENOMIC DNA]</scope>
    <source>
        <strain evidence="3">JCM 6833</strain>
    </source>
</reference>
<gene>
    <name evidence="2" type="ORF">GCM10010411_88720</name>
</gene>
<evidence type="ECO:0000256" key="1">
    <source>
        <dbReference type="SAM" id="SignalP"/>
    </source>
</evidence>
<dbReference type="PROSITE" id="PS51318">
    <property type="entry name" value="TAT"/>
    <property type="match status" value="1"/>
</dbReference>
<organism evidence="2 3">
    <name type="scientific">Actinomadura fulvescens</name>
    <dbReference type="NCBI Taxonomy" id="46160"/>
    <lineage>
        <taxon>Bacteria</taxon>
        <taxon>Bacillati</taxon>
        <taxon>Actinomycetota</taxon>
        <taxon>Actinomycetes</taxon>
        <taxon>Streptosporangiales</taxon>
        <taxon>Thermomonosporaceae</taxon>
        <taxon>Actinomadura</taxon>
    </lineage>
</organism>
<comment type="caution">
    <text evidence="2">The sequence shown here is derived from an EMBL/GenBank/DDBJ whole genome shotgun (WGS) entry which is preliminary data.</text>
</comment>
<keyword evidence="3" id="KW-1185">Reference proteome</keyword>
<feature type="chain" id="PRO_5045038085" description="Secreted protein" evidence="1">
    <location>
        <begin position="40"/>
        <end position="94"/>
    </location>
</feature>
<name>A0ABP6D4X8_9ACTN</name>
<dbReference type="InterPro" id="IPR006311">
    <property type="entry name" value="TAT_signal"/>
</dbReference>
<feature type="signal peptide" evidence="1">
    <location>
        <begin position="1"/>
        <end position="39"/>
    </location>
</feature>
<keyword evidence="1" id="KW-0732">Signal</keyword>
<accession>A0ABP6D4X8</accession>
<proteinExistence type="predicted"/>
<evidence type="ECO:0000313" key="2">
    <source>
        <dbReference type="EMBL" id="GAA2635873.1"/>
    </source>
</evidence>
<dbReference type="EMBL" id="BAAATD010000020">
    <property type="protein sequence ID" value="GAA2635873.1"/>
    <property type="molecule type" value="Genomic_DNA"/>
</dbReference>
<sequence>MPPAPRRTVRRAAMLLAATALVTAAPVAAPAATAAPAHAKPRPKVYWHYVGSFPNFMACNGTGHWLVMLGNARDYRCLDSRDGSDLYAMSGPRL</sequence>
<dbReference type="Proteomes" id="UP001501509">
    <property type="component" value="Unassembled WGS sequence"/>
</dbReference>
<dbReference type="RefSeq" id="WP_344548604.1">
    <property type="nucleotide sequence ID" value="NZ_BAAATD010000020.1"/>
</dbReference>
<protein>
    <recommendedName>
        <fullName evidence="4">Secreted protein</fullName>
    </recommendedName>
</protein>